<keyword evidence="2" id="KW-1185">Reference proteome</keyword>
<evidence type="ECO:0000313" key="1">
    <source>
        <dbReference type="EMBL" id="USN14284.1"/>
    </source>
</evidence>
<sequence length="145" mass="16132">MSADKTLGEIAAERDERALYLSDPELYDALVRTEPGTIHLTADMASPLTLRTTLERLGYEVTPEMSDILLENPTGPWTLDDLKTLFVQGDDKTAADCRARFPHEVRFAEWVGPPGAQIEVLPTPPADWRGFPLYTGDDGDEDTRL</sequence>
<accession>A0A9E7MQM1</accession>
<dbReference type="Proteomes" id="UP001056685">
    <property type="component" value="Segment"/>
</dbReference>
<dbReference type="EMBL" id="ON529852">
    <property type="protein sequence ID" value="USN14284.1"/>
    <property type="molecule type" value="Genomic_DNA"/>
</dbReference>
<organism evidence="1 2">
    <name type="scientific">Brevundimonas phage vB_BpoS-Kabachok</name>
    <dbReference type="NCBI Taxonomy" id="2948600"/>
    <lineage>
        <taxon>Viruses</taxon>
        <taxon>Duplodnaviria</taxon>
        <taxon>Heunggongvirae</taxon>
        <taxon>Uroviricota</taxon>
        <taxon>Caudoviricetes</taxon>
        <taxon>Jeanschmidtviridae</taxon>
        <taxon>Marchewkavirus</taxon>
        <taxon>Marchewkavirus kabachok</taxon>
    </lineage>
</organism>
<gene>
    <name evidence="1" type="ORF">KABACHOK_04710</name>
</gene>
<proteinExistence type="predicted"/>
<reference evidence="1" key="1">
    <citation type="submission" date="2022-05" db="EMBL/GenBank/DDBJ databases">
        <authorList>
            <person name="Friedrich I."/>
            <person name="Poehlein A."/>
            <person name="Schneider D."/>
            <person name="Hertel R."/>
            <person name="Daniel R."/>
        </authorList>
    </citation>
    <scope>NUCLEOTIDE SEQUENCE</scope>
</reference>
<name>A0A9E7MQM1_9CAUD</name>
<protein>
    <submittedName>
        <fullName evidence="1">Uncharacterized protein</fullName>
    </submittedName>
</protein>
<evidence type="ECO:0000313" key="2">
    <source>
        <dbReference type="Proteomes" id="UP001056685"/>
    </source>
</evidence>